<sequence length="164" mass="17449">MKLKQVLSNAAVAATLLWAGIANAAWYQFTLTGDYSATWQIDSATIPDEYGLGGGMLFYDVVGNYTGAVSELADVTFYHADVGGGLTLEDYYGGSILVQTDGPQLYSGSEEAPSFLAGTYQLTEYQGPGAYTLTISAVPEPATYGMLLAGMGLVGFAVRRRQRQ</sequence>
<dbReference type="NCBIfam" id="TIGR02595">
    <property type="entry name" value="PEP_CTERM"/>
    <property type="match status" value="1"/>
</dbReference>
<dbReference type="AlphaFoldDB" id="A0A562RLU3"/>
<reference evidence="4 5" key="1">
    <citation type="journal article" date="2015" name="Stand. Genomic Sci.">
        <title>Genomic Encyclopedia of Bacterial and Archaeal Type Strains, Phase III: the genomes of soil and plant-associated and newly described type strains.</title>
        <authorList>
            <person name="Whitman W.B."/>
            <person name="Woyke T."/>
            <person name="Klenk H.P."/>
            <person name="Zhou Y."/>
            <person name="Lilburn T.G."/>
            <person name="Beck B.J."/>
            <person name="De Vos P."/>
            <person name="Vandamme P."/>
            <person name="Eisen J.A."/>
            <person name="Garrity G."/>
            <person name="Hugenholtz P."/>
            <person name="Kyrpides N.C."/>
        </authorList>
    </citation>
    <scope>NUCLEOTIDE SEQUENCE [LARGE SCALE GENOMIC DNA]</scope>
    <source>
        <strain evidence="4 5">CGMCC 1.10822</strain>
    </source>
</reference>
<dbReference type="EMBL" id="VLLB01000001">
    <property type="protein sequence ID" value="TWI70018.1"/>
    <property type="molecule type" value="Genomic_DNA"/>
</dbReference>
<keyword evidence="2" id="KW-0732">Signal</keyword>
<accession>A0A562RLU3</accession>
<proteinExistence type="predicted"/>
<dbReference type="InterPro" id="IPR013424">
    <property type="entry name" value="Ice-binding_C"/>
</dbReference>
<feature type="signal peptide" evidence="2">
    <location>
        <begin position="1"/>
        <end position="24"/>
    </location>
</feature>
<dbReference type="NCBIfam" id="NF035944">
    <property type="entry name" value="PEPxxWA-CTERM"/>
    <property type="match status" value="1"/>
</dbReference>
<gene>
    <name evidence="4" type="ORF">IP91_01096</name>
</gene>
<evidence type="ECO:0000313" key="4">
    <source>
        <dbReference type="EMBL" id="TWI70018.1"/>
    </source>
</evidence>
<organism evidence="4 5">
    <name type="scientific">Pseudoduganella lurida</name>
    <dbReference type="NCBI Taxonomy" id="1036180"/>
    <lineage>
        <taxon>Bacteria</taxon>
        <taxon>Pseudomonadati</taxon>
        <taxon>Pseudomonadota</taxon>
        <taxon>Betaproteobacteria</taxon>
        <taxon>Burkholderiales</taxon>
        <taxon>Oxalobacteraceae</taxon>
        <taxon>Telluria group</taxon>
        <taxon>Pseudoduganella</taxon>
    </lineage>
</organism>
<keyword evidence="1" id="KW-1133">Transmembrane helix</keyword>
<name>A0A562RLU3_9BURK</name>
<dbReference type="OrthoDB" id="8910694at2"/>
<keyword evidence="1" id="KW-0472">Membrane</keyword>
<evidence type="ECO:0000256" key="2">
    <source>
        <dbReference type="SAM" id="SignalP"/>
    </source>
</evidence>
<feature type="domain" description="Ice-binding protein C-terminal" evidence="3">
    <location>
        <begin position="137"/>
        <end position="161"/>
    </location>
</feature>
<feature type="chain" id="PRO_5022007513" evidence="2">
    <location>
        <begin position="25"/>
        <end position="164"/>
    </location>
</feature>
<evidence type="ECO:0000259" key="3">
    <source>
        <dbReference type="Pfam" id="PF07589"/>
    </source>
</evidence>
<dbReference type="Proteomes" id="UP000318431">
    <property type="component" value="Unassembled WGS sequence"/>
</dbReference>
<dbReference type="Pfam" id="PF07589">
    <property type="entry name" value="PEP-CTERM"/>
    <property type="match status" value="1"/>
</dbReference>
<evidence type="ECO:0000313" key="5">
    <source>
        <dbReference type="Proteomes" id="UP000318431"/>
    </source>
</evidence>
<comment type="caution">
    <text evidence="4">The sequence shown here is derived from an EMBL/GenBank/DDBJ whole genome shotgun (WGS) entry which is preliminary data.</text>
</comment>
<dbReference type="RefSeq" id="WP_145647721.1">
    <property type="nucleotide sequence ID" value="NZ_VLLB01000001.1"/>
</dbReference>
<keyword evidence="1" id="KW-0812">Transmembrane</keyword>
<feature type="transmembrane region" description="Helical" evidence="1">
    <location>
        <begin position="141"/>
        <end position="158"/>
    </location>
</feature>
<protein>
    <submittedName>
        <fullName evidence="4">Putative secreted protein with PEP-CTERM sorting signal</fullName>
    </submittedName>
</protein>
<evidence type="ECO:0000256" key="1">
    <source>
        <dbReference type="SAM" id="Phobius"/>
    </source>
</evidence>
<keyword evidence="5" id="KW-1185">Reference proteome</keyword>